<keyword evidence="5" id="KW-1185">Reference proteome</keyword>
<keyword evidence="2" id="KW-1133">Transmembrane helix</keyword>
<gene>
    <name evidence="4" type="primary">ytrI</name>
    <name evidence="4" type="ORF">J43TS3_24280</name>
</gene>
<feature type="coiled-coil region" evidence="1">
    <location>
        <begin position="38"/>
        <end position="72"/>
    </location>
</feature>
<dbReference type="NCBIfam" id="NF041479">
    <property type="entry name" value="spor_membprot_YtrI"/>
    <property type="match status" value="1"/>
</dbReference>
<feature type="transmembrane region" description="Helical" evidence="2">
    <location>
        <begin position="12"/>
        <end position="34"/>
    </location>
</feature>
<protein>
    <submittedName>
        <fullName evidence="4">Sporulation membrane protein YtrI</fullName>
    </submittedName>
</protein>
<dbReference type="InterPro" id="IPR048198">
    <property type="entry name" value="YtrI"/>
</dbReference>
<reference evidence="4" key="1">
    <citation type="submission" date="2021-03" db="EMBL/GenBank/DDBJ databases">
        <title>Antimicrobial resistance genes in bacteria isolated from Japanese honey, and their potential for conferring macrolide and lincosamide resistance in the American foulbrood pathogen Paenibacillus larvae.</title>
        <authorList>
            <person name="Okamoto M."/>
            <person name="Kumagai M."/>
            <person name="Kanamori H."/>
            <person name="Takamatsu D."/>
        </authorList>
    </citation>
    <scope>NUCLEOTIDE SEQUENCE</scope>
    <source>
        <strain evidence="4">J43TS3</strain>
    </source>
</reference>
<keyword evidence="1" id="KW-0175">Coiled coil</keyword>
<keyword evidence="2" id="KW-0472">Membrane</keyword>
<evidence type="ECO:0000313" key="4">
    <source>
        <dbReference type="EMBL" id="GIO27817.1"/>
    </source>
</evidence>
<dbReference type="Pfam" id="PF26347">
    <property type="entry name" value="YtrI_sporulation"/>
    <property type="match status" value="1"/>
</dbReference>
<sequence length="167" mass="19330">MHVPPYYKRPGWQRFFVGMFFGALLSYWVVLFMYGTMYERQIKENSSIQAELDDAQDKINALMKDNQDLNEKSKKPVTINEIVLEIINAEDLKIDRLLLLQLESLVKEEIKDVFGKDIQAISDSDILLISAIENKSFKVDDFTYSFEIKRLIISSTIRIVAKADIAD</sequence>
<dbReference type="RefSeq" id="WP_212921272.1">
    <property type="nucleotide sequence ID" value="NZ_BORP01000004.1"/>
</dbReference>
<organism evidence="4 5">
    <name type="scientific">Ornithinibacillus bavariensis</name>
    <dbReference type="NCBI Taxonomy" id="545502"/>
    <lineage>
        <taxon>Bacteria</taxon>
        <taxon>Bacillati</taxon>
        <taxon>Bacillota</taxon>
        <taxon>Bacilli</taxon>
        <taxon>Bacillales</taxon>
        <taxon>Bacillaceae</taxon>
        <taxon>Ornithinibacillus</taxon>
    </lineage>
</organism>
<keyword evidence="2" id="KW-0812">Transmembrane</keyword>
<proteinExistence type="predicted"/>
<evidence type="ECO:0000259" key="3">
    <source>
        <dbReference type="Pfam" id="PF26347"/>
    </source>
</evidence>
<feature type="domain" description="Sporulation membrane protein YtrI C-terminal" evidence="3">
    <location>
        <begin position="81"/>
        <end position="163"/>
    </location>
</feature>
<dbReference type="EMBL" id="BORP01000004">
    <property type="protein sequence ID" value="GIO27817.1"/>
    <property type="molecule type" value="Genomic_DNA"/>
</dbReference>
<evidence type="ECO:0000256" key="1">
    <source>
        <dbReference type="SAM" id="Coils"/>
    </source>
</evidence>
<comment type="caution">
    <text evidence="4">The sequence shown here is derived from an EMBL/GenBank/DDBJ whole genome shotgun (WGS) entry which is preliminary data.</text>
</comment>
<accession>A0A919XBC6</accession>
<dbReference type="AlphaFoldDB" id="A0A919XBC6"/>
<dbReference type="Proteomes" id="UP000676917">
    <property type="component" value="Unassembled WGS sequence"/>
</dbReference>
<name>A0A919XBC6_9BACI</name>
<evidence type="ECO:0000256" key="2">
    <source>
        <dbReference type="SAM" id="Phobius"/>
    </source>
</evidence>
<evidence type="ECO:0000313" key="5">
    <source>
        <dbReference type="Proteomes" id="UP000676917"/>
    </source>
</evidence>
<dbReference type="InterPro" id="IPR058620">
    <property type="entry name" value="YtrI_C"/>
</dbReference>